<evidence type="ECO:0000256" key="6">
    <source>
        <dbReference type="ARBA" id="ARBA00056775"/>
    </source>
</evidence>
<keyword evidence="5" id="KW-0326">Glycosidase</keyword>
<evidence type="ECO:0000313" key="8">
    <source>
        <dbReference type="EMBL" id="RMJ18116.1"/>
    </source>
</evidence>
<evidence type="ECO:0000256" key="7">
    <source>
        <dbReference type="RuleBase" id="RU003690"/>
    </source>
</evidence>
<proteinExistence type="inferred from homology"/>
<name>A0A3M2SKM9_9HYPO</name>
<evidence type="ECO:0000256" key="2">
    <source>
        <dbReference type="ARBA" id="ARBA00010838"/>
    </source>
</evidence>
<dbReference type="Proteomes" id="UP000277212">
    <property type="component" value="Unassembled WGS sequence"/>
</dbReference>
<dbReference type="GO" id="GO:0080079">
    <property type="term" value="F:cellobiose glucosidase activity"/>
    <property type="evidence" value="ECO:0007669"/>
    <property type="project" value="UniProtKB-ARBA"/>
</dbReference>
<dbReference type="STRING" id="2010991.A0A3M2SKM9"/>
<evidence type="ECO:0000313" key="9">
    <source>
        <dbReference type="Proteomes" id="UP000277212"/>
    </source>
</evidence>
<reference evidence="8 9" key="1">
    <citation type="submission" date="2017-06" db="EMBL/GenBank/DDBJ databases">
        <title>Comparative genomic analysis of Ambrosia Fusariam Clade fungi.</title>
        <authorList>
            <person name="Stajich J.E."/>
            <person name="Carrillo J."/>
            <person name="Kijimoto T."/>
            <person name="Eskalen A."/>
            <person name="O'Donnell K."/>
            <person name="Kasson M."/>
        </authorList>
    </citation>
    <scope>NUCLEOTIDE SEQUENCE [LARGE SCALE GENOMIC DNA]</scope>
    <source>
        <strain evidence="8">UCR3666</strain>
    </source>
</reference>
<dbReference type="GO" id="GO:0030245">
    <property type="term" value="P:cellulose catabolic process"/>
    <property type="evidence" value="ECO:0007669"/>
    <property type="project" value="UniProtKB-ARBA"/>
</dbReference>
<keyword evidence="4" id="KW-0378">Hydrolase</keyword>
<evidence type="ECO:0000256" key="4">
    <source>
        <dbReference type="ARBA" id="ARBA00022801"/>
    </source>
</evidence>
<gene>
    <name evidence="8" type="ORF">CDV36_002256</name>
</gene>
<dbReference type="AlphaFoldDB" id="A0A3M2SKM9"/>
<dbReference type="FunFam" id="3.20.20.80:FF:000011">
    <property type="entry name" value="Cytosolic beta-glucosidase"/>
    <property type="match status" value="1"/>
</dbReference>
<comment type="function">
    <text evidence="6">Plays an important role in cellulose degradation. Shows hydrolytic activity against several glycosidic compounds.</text>
</comment>
<evidence type="ECO:0000256" key="3">
    <source>
        <dbReference type="ARBA" id="ARBA00012744"/>
    </source>
</evidence>
<dbReference type="InterPro" id="IPR017853">
    <property type="entry name" value="GH"/>
</dbReference>
<accession>A0A3M2SKM9</accession>
<dbReference type="SUPFAM" id="SSF51445">
    <property type="entry name" value="(Trans)glycosidases"/>
    <property type="match status" value="1"/>
</dbReference>
<dbReference type="PROSITE" id="PS00653">
    <property type="entry name" value="GLYCOSYL_HYDROL_F1_2"/>
    <property type="match status" value="1"/>
</dbReference>
<evidence type="ECO:0000256" key="5">
    <source>
        <dbReference type="ARBA" id="ARBA00023295"/>
    </source>
</evidence>
<sequence length="505" mass="57530">MANEASMFLADDVVTSYSKSTGHDLPVQDLPLPPDFKWGTATAAYQVEGAPTQDGKGASIWDTYTHLTPSRTNNQNGDVACDHYNRVQEDVDLMKSFDVDVYRFSISWSRLIPLGGRNDPINEKGFAFYNDLIDKLLAKGIEPVATLYHWDTPQGIYDRYGAFLNTEEFKADYIYYARLCFSRFGDRVKKWVTFNEPYITSIFAHHNGVLAPGRCAAAGNDTKTEPWRVGHTLILSHAEVVQIYSKEFASQKGDISIVLNGHFYEPYSDSQADIDAAQRRLEFYIGWFGDPVFLGQDYPASMREYLGSRLPEFTPEERQLLRDTSRINAFYGMNHYSTKYARALPDPPADDDWTGNIEEGSVNHAGVEIGPVSGTKWLRVAPEGFRKLLNWVWNRYQLPVIITENGCPCPGEDDAKVAIDDKFRMRYFGLYLDAISRAIYEDGVPVQGYYVWTLMDNFEWSAGFGPRFGITHVDFSTLKRTPKDSSRYLKETFRKRRSQKTNGKI</sequence>
<dbReference type="PANTHER" id="PTHR10353">
    <property type="entry name" value="GLYCOSYL HYDROLASE"/>
    <property type="match status" value="1"/>
</dbReference>
<comment type="caution">
    <text evidence="8">The sequence shown here is derived from an EMBL/GenBank/DDBJ whole genome shotgun (WGS) entry which is preliminary data.</text>
</comment>
<dbReference type="OrthoDB" id="65569at2759"/>
<dbReference type="EC" id="3.2.1.21" evidence="3"/>
<keyword evidence="9" id="KW-1185">Reference proteome</keyword>
<dbReference type="PANTHER" id="PTHR10353:SF36">
    <property type="entry name" value="LP05116P"/>
    <property type="match status" value="1"/>
</dbReference>
<organism evidence="8 9">
    <name type="scientific">Fusarium kuroshium</name>
    <dbReference type="NCBI Taxonomy" id="2010991"/>
    <lineage>
        <taxon>Eukaryota</taxon>
        <taxon>Fungi</taxon>
        <taxon>Dikarya</taxon>
        <taxon>Ascomycota</taxon>
        <taxon>Pezizomycotina</taxon>
        <taxon>Sordariomycetes</taxon>
        <taxon>Hypocreomycetidae</taxon>
        <taxon>Hypocreales</taxon>
        <taxon>Nectriaceae</taxon>
        <taxon>Fusarium</taxon>
        <taxon>Fusarium solani species complex</taxon>
    </lineage>
</organism>
<dbReference type="InterPro" id="IPR033132">
    <property type="entry name" value="GH_1_N_CS"/>
</dbReference>
<comment type="similarity">
    <text evidence="2 7">Belongs to the glycosyl hydrolase 1 family.</text>
</comment>
<evidence type="ECO:0000256" key="1">
    <source>
        <dbReference type="ARBA" id="ARBA00000448"/>
    </source>
</evidence>
<dbReference type="Gene3D" id="3.20.20.80">
    <property type="entry name" value="Glycosidases"/>
    <property type="match status" value="1"/>
</dbReference>
<dbReference type="EMBL" id="NKUJ01000023">
    <property type="protein sequence ID" value="RMJ18116.1"/>
    <property type="molecule type" value="Genomic_DNA"/>
</dbReference>
<dbReference type="InterPro" id="IPR001360">
    <property type="entry name" value="Glyco_hydro_1"/>
</dbReference>
<comment type="catalytic activity">
    <reaction evidence="1">
        <text>Hydrolysis of terminal, non-reducing beta-D-glucosyl residues with release of beta-D-glucose.</text>
        <dbReference type="EC" id="3.2.1.21"/>
    </reaction>
</comment>
<dbReference type="PRINTS" id="PR00131">
    <property type="entry name" value="GLHYDRLASE1"/>
</dbReference>
<protein>
    <recommendedName>
        <fullName evidence="3">beta-glucosidase</fullName>
        <ecNumber evidence="3">3.2.1.21</ecNumber>
    </recommendedName>
</protein>
<dbReference type="Pfam" id="PF00232">
    <property type="entry name" value="Glyco_hydro_1"/>
    <property type="match status" value="1"/>
</dbReference>